<dbReference type="EMBL" id="MIGC01003605">
    <property type="protein sequence ID" value="PHJ19170.1"/>
    <property type="molecule type" value="Genomic_DNA"/>
</dbReference>
<dbReference type="RefSeq" id="XP_067920872.1">
    <property type="nucleotide sequence ID" value="XM_068067157.1"/>
</dbReference>
<keyword evidence="1" id="KW-0812">Transmembrane</keyword>
<dbReference type="VEuPathDB" id="ToxoDB:CSUI_007007"/>
<sequence>MVQFLSVEGSQSLCFFVQGLSWTRFATDISCFRSLRRAMKRKSMFLLLAGGLTVPECCCLELGQTTPLLCEDCRVTGAVFVCCAHHCDTVDLQDSEQLLILLLGADLSACGGWVNFYSGRDRETLIAQVHVNGSSMVSRRVLIFIVRFIRNSPLFLLDRAPDPAAAFFHHTDLDAFARTGRGAHGHSAFESWEHRLLHY</sequence>
<accession>A0A2C6KFA1</accession>
<comment type="caution">
    <text evidence="1">The sequence shown here is derived from an EMBL/GenBank/DDBJ whole genome shotgun (WGS) entry which is preliminary data.</text>
</comment>
<keyword evidence="1" id="KW-0472">Membrane</keyword>
<keyword evidence="2" id="KW-1185">Reference proteome</keyword>
<protein>
    <submittedName>
        <fullName evidence="1">Transmembrane protein</fullName>
    </submittedName>
</protein>
<reference evidence="1 2" key="1">
    <citation type="journal article" date="2017" name="Int. J. Parasitol.">
        <title>The genome of the protozoan parasite Cystoisospora suis and a reverse vaccinology approach to identify vaccine candidates.</title>
        <authorList>
            <person name="Palmieri N."/>
            <person name="Shrestha A."/>
            <person name="Ruttkowski B."/>
            <person name="Beck T."/>
            <person name="Vogl C."/>
            <person name="Tomley F."/>
            <person name="Blake D.P."/>
            <person name="Joachim A."/>
        </authorList>
    </citation>
    <scope>NUCLEOTIDE SEQUENCE [LARGE SCALE GENOMIC DNA]</scope>
    <source>
        <strain evidence="1 2">Wien I</strain>
    </source>
</reference>
<evidence type="ECO:0000313" key="1">
    <source>
        <dbReference type="EMBL" id="PHJ19170.1"/>
    </source>
</evidence>
<dbReference type="AlphaFoldDB" id="A0A2C6KFA1"/>
<name>A0A2C6KFA1_9APIC</name>
<proteinExistence type="predicted"/>
<gene>
    <name evidence="1" type="ORF">CSUI_007007</name>
</gene>
<evidence type="ECO:0000313" key="2">
    <source>
        <dbReference type="Proteomes" id="UP000221165"/>
    </source>
</evidence>
<dbReference type="GeneID" id="94430368"/>
<organism evidence="1 2">
    <name type="scientific">Cystoisospora suis</name>
    <dbReference type="NCBI Taxonomy" id="483139"/>
    <lineage>
        <taxon>Eukaryota</taxon>
        <taxon>Sar</taxon>
        <taxon>Alveolata</taxon>
        <taxon>Apicomplexa</taxon>
        <taxon>Conoidasida</taxon>
        <taxon>Coccidia</taxon>
        <taxon>Eucoccidiorida</taxon>
        <taxon>Eimeriorina</taxon>
        <taxon>Sarcocystidae</taxon>
        <taxon>Cystoisospora</taxon>
    </lineage>
</organism>
<dbReference type="Proteomes" id="UP000221165">
    <property type="component" value="Unassembled WGS sequence"/>
</dbReference>